<proteinExistence type="predicted"/>
<evidence type="ECO:0000256" key="3">
    <source>
        <dbReference type="ARBA" id="ARBA00022553"/>
    </source>
</evidence>
<organism evidence="14 15">
    <name type="scientific">Kribbella koreensis</name>
    <dbReference type="NCBI Taxonomy" id="57909"/>
    <lineage>
        <taxon>Bacteria</taxon>
        <taxon>Bacillati</taxon>
        <taxon>Actinomycetota</taxon>
        <taxon>Actinomycetes</taxon>
        <taxon>Propionibacteriales</taxon>
        <taxon>Kribbellaceae</taxon>
        <taxon>Kribbella</taxon>
    </lineage>
</organism>
<keyword evidence="10" id="KW-1133">Transmembrane helix</keyword>
<dbReference type="InterPro" id="IPR011712">
    <property type="entry name" value="Sig_transdc_His_kin_sub3_dim/P"/>
</dbReference>
<dbReference type="InterPro" id="IPR036890">
    <property type="entry name" value="HATPase_C_sf"/>
</dbReference>
<evidence type="ECO:0000313" key="14">
    <source>
        <dbReference type="EMBL" id="GAA0946403.1"/>
    </source>
</evidence>
<feature type="domain" description="Histidine kinase/HSP90-like ATPase" evidence="11">
    <location>
        <begin position="319"/>
        <end position="406"/>
    </location>
</feature>
<keyword evidence="10" id="KW-0812">Transmembrane</keyword>
<keyword evidence="10" id="KW-0472">Membrane</keyword>
<evidence type="ECO:0000256" key="9">
    <source>
        <dbReference type="SAM" id="MobiDB-lite"/>
    </source>
</evidence>
<evidence type="ECO:0000256" key="8">
    <source>
        <dbReference type="ARBA" id="ARBA00023012"/>
    </source>
</evidence>
<dbReference type="Gene3D" id="3.30.565.10">
    <property type="entry name" value="Histidine kinase-like ATPase, C-terminal domain"/>
    <property type="match status" value="1"/>
</dbReference>
<evidence type="ECO:0000256" key="6">
    <source>
        <dbReference type="ARBA" id="ARBA00022777"/>
    </source>
</evidence>
<dbReference type="SUPFAM" id="SSF55874">
    <property type="entry name" value="ATPase domain of HSP90 chaperone/DNA topoisomerase II/histidine kinase"/>
    <property type="match status" value="1"/>
</dbReference>
<accession>A0ABN1QRW2</accession>
<dbReference type="Proteomes" id="UP001500542">
    <property type="component" value="Unassembled WGS sequence"/>
</dbReference>
<dbReference type="InterPro" id="IPR055558">
    <property type="entry name" value="DUF7134"/>
</dbReference>
<comment type="caution">
    <text evidence="14">The sequence shown here is derived from an EMBL/GenBank/DDBJ whole genome shotgun (WGS) entry which is preliminary data.</text>
</comment>
<feature type="transmembrane region" description="Helical" evidence="10">
    <location>
        <begin position="156"/>
        <end position="176"/>
    </location>
</feature>
<reference evidence="14 15" key="1">
    <citation type="journal article" date="2019" name="Int. J. Syst. Evol. Microbiol.">
        <title>The Global Catalogue of Microorganisms (GCM) 10K type strain sequencing project: providing services to taxonomists for standard genome sequencing and annotation.</title>
        <authorList>
            <consortium name="The Broad Institute Genomics Platform"/>
            <consortium name="The Broad Institute Genome Sequencing Center for Infectious Disease"/>
            <person name="Wu L."/>
            <person name="Ma J."/>
        </authorList>
    </citation>
    <scope>NUCLEOTIDE SEQUENCE [LARGE SCALE GENOMIC DNA]</scope>
    <source>
        <strain evidence="14 15">JCM 10977</strain>
    </source>
</reference>
<evidence type="ECO:0000259" key="11">
    <source>
        <dbReference type="Pfam" id="PF02518"/>
    </source>
</evidence>
<dbReference type="Pfam" id="PF07730">
    <property type="entry name" value="HisKA_3"/>
    <property type="match status" value="1"/>
</dbReference>
<dbReference type="CDD" id="cd16917">
    <property type="entry name" value="HATPase_UhpB-NarQ-NarX-like"/>
    <property type="match status" value="1"/>
</dbReference>
<keyword evidence="3" id="KW-0597">Phosphoprotein</keyword>
<keyword evidence="6 14" id="KW-0418">Kinase</keyword>
<comment type="catalytic activity">
    <reaction evidence="1">
        <text>ATP + protein L-histidine = ADP + protein N-phospho-L-histidine.</text>
        <dbReference type="EC" id="2.7.13.3"/>
    </reaction>
</comment>
<feature type="transmembrane region" description="Helical" evidence="10">
    <location>
        <begin position="130"/>
        <end position="149"/>
    </location>
</feature>
<dbReference type="Gene3D" id="1.20.5.1930">
    <property type="match status" value="1"/>
</dbReference>
<dbReference type="Pfam" id="PF02518">
    <property type="entry name" value="HATPase_c"/>
    <property type="match status" value="1"/>
</dbReference>
<keyword evidence="4" id="KW-0808">Transferase</keyword>
<dbReference type="InterPro" id="IPR003594">
    <property type="entry name" value="HATPase_dom"/>
</dbReference>
<feature type="domain" description="Signal transduction histidine kinase subgroup 3 dimerisation and phosphoacceptor" evidence="12">
    <location>
        <begin position="203"/>
        <end position="268"/>
    </location>
</feature>
<evidence type="ECO:0000256" key="4">
    <source>
        <dbReference type="ARBA" id="ARBA00022679"/>
    </source>
</evidence>
<keyword evidence="5" id="KW-0547">Nucleotide-binding</keyword>
<dbReference type="EMBL" id="BAAAHK010000009">
    <property type="protein sequence ID" value="GAA0946403.1"/>
    <property type="molecule type" value="Genomic_DNA"/>
</dbReference>
<evidence type="ECO:0000256" key="10">
    <source>
        <dbReference type="SAM" id="Phobius"/>
    </source>
</evidence>
<name>A0ABN1QRW2_9ACTN</name>
<keyword evidence="8" id="KW-0902">Two-component regulatory system</keyword>
<dbReference type="RefSeq" id="WP_343972571.1">
    <property type="nucleotide sequence ID" value="NZ_BAAAHK010000009.1"/>
</dbReference>
<dbReference type="GO" id="GO:0016301">
    <property type="term" value="F:kinase activity"/>
    <property type="evidence" value="ECO:0007669"/>
    <property type="project" value="UniProtKB-KW"/>
</dbReference>
<feature type="region of interest" description="Disordered" evidence="9">
    <location>
        <begin position="405"/>
        <end position="432"/>
    </location>
</feature>
<dbReference type="InterPro" id="IPR050482">
    <property type="entry name" value="Sensor_HK_TwoCompSys"/>
</dbReference>
<feature type="domain" description="DUF7134" evidence="13">
    <location>
        <begin position="29"/>
        <end position="167"/>
    </location>
</feature>
<evidence type="ECO:0000256" key="5">
    <source>
        <dbReference type="ARBA" id="ARBA00022741"/>
    </source>
</evidence>
<feature type="transmembrane region" description="Helical" evidence="10">
    <location>
        <begin position="63"/>
        <end position="83"/>
    </location>
</feature>
<dbReference type="PANTHER" id="PTHR24421">
    <property type="entry name" value="NITRATE/NITRITE SENSOR PROTEIN NARX-RELATED"/>
    <property type="match status" value="1"/>
</dbReference>
<feature type="transmembrane region" description="Helical" evidence="10">
    <location>
        <begin position="90"/>
        <end position="118"/>
    </location>
</feature>
<gene>
    <name evidence="14" type="ORF">GCM10009554_42190</name>
</gene>
<keyword evidence="15" id="KW-1185">Reference proteome</keyword>
<sequence>MRGRWSIRPPRLAVRLPRRVIHPPRLVIRPPRLVDACLTALVALIVLPATVGGSTAPGAIGSGPGIAGATWLLFAAVHLPLIWRRRAPVLVFWSILALVGFCVLLDVAGVYLVFAPLFALYGVARYARLIQLWPALAAVLTAVVVATLTSDGHLSTLIGICSIVAVICLLAISLRLRESAEQERIRHRQQELEAQTRIAVAAERTQLAREVHDVVAHNLAVMVALADGAAATAATDPGQATELMRQSSTTGRAALTDMRRLVGVLRDGQPLADGQSLAPQPGIADLTEVVAQVRDAGLSVELSVSELGGALSDGVGLVVYRIVQEGLTNTLKHAGPAAHATVRLSRTSDGLDLDITDDGARTPAPAPIPGGHGLLGITERTTAYGGTIRAVPLHPTGWHLHAHLPLDLSPPHTAPTTPRPAPALPPRQGARA</sequence>
<evidence type="ECO:0000313" key="15">
    <source>
        <dbReference type="Proteomes" id="UP001500542"/>
    </source>
</evidence>
<keyword evidence="7" id="KW-0067">ATP-binding</keyword>
<evidence type="ECO:0000256" key="1">
    <source>
        <dbReference type="ARBA" id="ARBA00000085"/>
    </source>
</evidence>
<evidence type="ECO:0000259" key="12">
    <source>
        <dbReference type="Pfam" id="PF07730"/>
    </source>
</evidence>
<evidence type="ECO:0000256" key="7">
    <source>
        <dbReference type="ARBA" id="ARBA00022840"/>
    </source>
</evidence>
<evidence type="ECO:0000259" key="13">
    <source>
        <dbReference type="Pfam" id="PF23539"/>
    </source>
</evidence>
<evidence type="ECO:0000256" key="2">
    <source>
        <dbReference type="ARBA" id="ARBA00012438"/>
    </source>
</evidence>
<dbReference type="Pfam" id="PF23539">
    <property type="entry name" value="DUF7134"/>
    <property type="match status" value="1"/>
</dbReference>
<protein>
    <recommendedName>
        <fullName evidence="2">histidine kinase</fullName>
        <ecNumber evidence="2">2.7.13.3</ecNumber>
    </recommendedName>
</protein>
<dbReference type="EC" id="2.7.13.3" evidence="2"/>
<dbReference type="PANTHER" id="PTHR24421:SF10">
    <property type="entry name" value="NITRATE_NITRITE SENSOR PROTEIN NARQ"/>
    <property type="match status" value="1"/>
</dbReference>